<dbReference type="SMART" id="SM00128">
    <property type="entry name" value="IPPc"/>
    <property type="match status" value="1"/>
</dbReference>
<dbReference type="InterPro" id="IPR048869">
    <property type="entry name" value="OCRL-1_2_ASH"/>
</dbReference>
<dbReference type="Pfam" id="PF21310">
    <property type="entry name" value="OCRL-like_ASH"/>
    <property type="match status" value="1"/>
</dbReference>
<dbReference type="InterPro" id="IPR046985">
    <property type="entry name" value="IP5"/>
</dbReference>
<dbReference type="Gene3D" id="3.60.10.10">
    <property type="entry name" value="Endonuclease/exonuclease/phosphatase"/>
    <property type="match status" value="1"/>
</dbReference>
<dbReference type="EMBL" id="JAHCVI010000002">
    <property type="protein sequence ID" value="KAG7289321.1"/>
    <property type="molecule type" value="Genomic_DNA"/>
</dbReference>
<protein>
    <recommendedName>
        <fullName evidence="2">Inositol polyphosphate-related phosphatase domain-containing protein</fullName>
    </recommendedName>
</protein>
<feature type="compositionally biased region" description="Basic and acidic residues" evidence="1">
    <location>
        <begin position="524"/>
        <end position="545"/>
    </location>
</feature>
<feature type="compositionally biased region" description="Acidic residues" evidence="1">
    <location>
        <begin position="423"/>
        <end position="438"/>
    </location>
</feature>
<gene>
    <name evidence="3" type="ORF">NEMBOFW57_005688</name>
</gene>
<feature type="region of interest" description="Disordered" evidence="1">
    <location>
        <begin position="524"/>
        <end position="570"/>
    </location>
</feature>
<dbReference type="Proteomes" id="UP001197093">
    <property type="component" value="Unassembled WGS sequence"/>
</dbReference>
<organism evidence="3 4">
    <name type="scientific">Staphylotrichum longicolle</name>
    <dbReference type="NCBI Taxonomy" id="669026"/>
    <lineage>
        <taxon>Eukaryota</taxon>
        <taxon>Fungi</taxon>
        <taxon>Dikarya</taxon>
        <taxon>Ascomycota</taxon>
        <taxon>Pezizomycotina</taxon>
        <taxon>Sordariomycetes</taxon>
        <taxon>Sordariomycetidae</taxon>
        <taxon>Sordariales</taxon>
        <taxon>Chaetomiaceae</taxon>
        <taxon>Staphylotrichum</taxon>
    </lineage>
</organism>
<name>A0AAD4HZX8_9PEZI</name>
<dbReference type="Pfam" id="PF22669">
    <property type="entry name" value="Exo_endo_phos2"/>
    <property type="match status" value="2"/>
</dbReference>
<dbReference type="GO" id="GO:0004439">
    <property type="term" value="F:phosphatidylinositol-4,5-bisphosphate 5-phosphatase activity"/>
    <property type="evidence" value="ECO:0007669"/>
    <property type="project" value="TreeGrafter"/>
</dbReference>
<dbReference type="InterPro" id="IPR000300">
    <property type="entry name" value="IPPc"/>
</dbReference>
<evidence type="ECO:0000259" key="2">
    <source>
        <dbReference type="SMART" id="SM00128"/>
    </source>
</evidence>
<dbReference type="GO" id="GO:0046856">
    <property type="term" value="P:phosphatidylinositol dephosphorylation"/>
    <property type="evidence" value="ECO:0007669"/>
    <property type="project" value="InterPro"/>
</dbReference>
<dbReference type="InterPro" id="IPR013783">
    <property type="entry name" value="Ig-like_fold"/>
</dbReference>
<dbReference type="PANTHER" id="PTHR11200:SF300">
    <property type="entry name" value="TYPE II INOSITOL 1,4,5-TRISPHOSPHATE 5-PHOSPHATASE"/>
    <property type="match status" value="1"/>
</dbReference>
<evidence type="ECO:0000313" key="4">
    <source>
        <dbReference type="Proteomes" id="UP001197093"/>
    </source>
</evidence>
<keyword evidence="4" id="KW-1185">Reference proteome</keyword>
<dbReference type="Gene3D" id="2.60.40.10">
    <property type="entry name" value="Immunoglobulins"/>
    <property type="match status" value="1"/>
</dbReference>
<proteinExistence type="predicted"/>
<feature type="region of interest" description="Disordered" evidence="1">
    <location>
        <begin position="145"/>
        <end position="174"/>
    </location>
</feature>
<dbReference type="PANTHER" id="PTHR11200">
    <property type="entry name" value="INOSITOL 5-PHOSPHATASE"/>
    <property type="match status" value="1"/>
</dbReference>
<evidence type="ECO:0000313" key="3">
    <source>
        <dbReference type="EMBL" id="KAG7289321.1"/>
    </source>
</evidence>
<dbReference type="SUPFAM" id="SSF56219">
    <property type="entry name" value="DNase I-like"/>
    <property type="match status" value="1"/>
</dbReference>
<feature type="region of interest" description="Disordered" evidence="1">
    <location>
        <begin position="70"/>
        <end position="101"/>
    </location>
</feature>
<accession>A0AAD4HZX8</accession>
<dbReference type="AlphaFoldDB" id="A0AAD4HZX8"/>
<comment type="caution">
    <text evidence="3">The sequence shown here is derived from an EMBL/GenBank/DDBJ whole genome shotgun (WGS) entry which is preliminary data.</text>
</comment>
<evidence type="ECO:0000256" key="1">
    <source>
        <dbReference type="SAM" id="MobiDB-lite"/>
    </source>
</evidence>
<sequence length="1146" mass="125242">MPPTAPINVAAVFAKIKTSKDPNFTKKFGLPVATSAASAYAVIQELEGRGASDTPVITLTQAILRPKDWFTMGPATPPPDTASTDEVDLSSTNPHSLHHAVHARRSEYLRRHRIRIKVGTWNVAACAGTDKDLARWFIDGEGLDPALGSSKPSNNGTEGDKNARQDSSGNDPPIQLAESGKIGLYVLGLQEVNVLTAPSQYMTWIYAADDTTTGKWKAALEAALPEDYQLIACEQLAGMMLLAYASPEIAPTISNVSTHTVGTGALGYLGNKGAVCTRIVLGEATQLLFVNSHLASGVEDYYLERRIGQAQQIMTQARFEPITISGVSEDEKSQIGDEDFAFWFGDLNFRLDRLPGDDIRRLLMLHTRGEYDLSKRELRRENSLDGEPIVIHRVSESSEESSDRDDSKKPEGPSKIQTVDPKETDEDSLNLPDPDEFPQDPHEDPASLQSTLDSLLPHDQLRRLVKERKVFHEGWREGPITFLPTYKYDVGTVALFDSSEKRRPPSWCDRILFRTRKDFENYKRKAREEEEARKKDEEMKARGLEEAGDDDQVLFSYDPENDGEEQPSSAGLEYDEYDEAEDAGDGADIERQGHERIRLELYTSHQRITSSDHKPVSTIFTLDYEGVVPEIKARLHAEVARQLDRAENEGRPGITIVAEHLEPRNPAEDGGSGSSVHVDFGEVLFLKKYSSTLTLANTGGVPATLSFVQKPTTDDSDGADAAEIPWLTTTFLHADASGDTEPVDLGEEVTLEPGETVNAVLEAFIGDVAHARMLNEGQTGLEEVLVLRVTDGRDHFIPVRATWAPTCIGRSVEELIRVPEGGIRAFATSLSQKKGVLGAIPYDLPAHRPAPKELFQLTEALETLTQRALADTHMLQDCSIPTDPAWPFDESTCKTTDPATRTAHVTALLCALDQDQPLQSAFAPETPALERLEATAQTLVLFLRGLTDGVIPTPLWNRIDAAAGSIPSLANPNNTPQVDDPTLDDDRTTILDILQSAPNHNICFVFLTTTLARVVAELAPLSKADWELIKGEVSAAASSPVRGIGGVFGGVGRRSLSFVRRAGGGTPAAEAWAAWEKRKVRERKVAEVFGPVVCRGGGKGRRGEEEGGCGGVFEKEGGVSFLLVLLLEGMKALGIFGEQGREVSRE</sequence>
<reference evidence="3" key="1">
    <citation type="submission" date="2023-02" db="EMBL/GenBank/DDBJ databases">
        <authorList>
            <person name="Palmer J.M."/>
        </authorList>
    </citation>
    <scope>NUCLEOTIDE SEQUENCE</scope>
    <source>
        <strain evidence="3">FW57</strain>
    </source>
</reference>
<dbReference type="InterPro" id="IPR036691">
    <property type="entry name" value="Endo/exonu/phosph_ase_sf"/>
</dbReference>
<feature type="domain" description="Inositol polyphosphate-related phosphatase" evidence="2">
    <location>
        <begin position="112"/>
        <end position="549"/>
    </location>
</feature>
<feature type="region of interest" description="Disordered" evidence="1">
    <location>
        <begin position="387"/>
        <end position="449"/>
    </location>
</feature>